<feature type="domain" description="EamA" evidence="7">
    <location>
        <begin position="147"/>
        <end position="273"/>
    </location>
</feature>
<accession>A0ABT2KGX3</accession>
<dbReference type="PANTHER" id="PTHR22911:SF6">
    <property type="entry name" value="SOLUTE CARRIER FAMILY 35 MEMBER G1"/>
    <property type="match status" value="1"/>
</dbReference>
<keyword evidence="9" id="KW-1185">Reference proteome</keyword>
<dbReference type="EMBL" id="NTHN02000003">
    <property type="protein sequence ID" value="MCT4369321.1"/>
    <property type="molecule type" value="Genomic_DNA"/>
</dbReference>
<comment type="similarity">
    <text evidence="2">Belongs to the drug/metabolite transporter (DMT) superfamily. 10 TMS drug/metabolite exporter (DME) (TC 2.A.7.3) family.</text>
</comment>
<keyword evidence="3 6" id="KW-0812">Transmembrane</keyword>
<feature type="transmembrane region" description="Helical" evidence="6">
    <location>
        <begin position="171"/>
        <end position="195"/>
    </location>
</feature>
<sequence length="297" mass="31307">MDTLRAIALMVLGMALLALSDAFIKLSTLQAPSGQVMMAIGLGGCSVFLILARLKGLPLRRADALHPRVLLRNLFEMVGGLGMIIGLTYIPLSVMAAIMQTAPLAVTLGAALFLGETVGWRRWSAIGVGLVGMLMVIRPFGAEFTGWEIFAVVGVIGLAARDLVTRTLPAAIPSVVVSAWGMISIAPVGLVLLLISGRAPVFTLPALAPMLAAIAVTAGGYLAVTNAMRMAEVAAVSPFRYTRLIFTASLGMLVFGERPDGWTLAGAALILGAGLYTFVREHRLVRAQQQRDVSRGL</sequence>
<proteinExistence type="inferred from homology"/>
<dbReference type="Gene3D" id="1.10.3730.20">
    <property type="match status" value="1"/>
</dbReference>
<evidence type="ECO:0000256" key="2">
    <source>
        <dbReference type="ARBA" id="ARBA00009853"/>
    </source>
</evidence>
<keyword evidence="4 6" id="KW-1133">Transmembrane helix</keyword>
<evidence type="ECO:0000259" key="7">
    <source>
        <dbReference type="Pfam" id="PF00892"/>
    </source>
</evidence>
<organism evidence="8 9">
    <name type="scientific">Alloyangia mangrovi</name>
    <dbReference type="NCBI Taxonomy" id="1779329"/>
    <lineage>
        <taxon>Bacteria</taxon>
        <taxon>Pseudomonadati</taxon>
        <taxon>Pseudomonadota</taxon>
        <taxon>Alphaproteobacteria</taxon>
        <taxon>Rhodobacterales</taxon>
        <taxon>Roseobacteraceae</taxon>
        <taxon>Alloyangia</taxon>
    </lineage>
</organism>
<evidence type="ECO:0000256" key="4">
    <source>
        <dbReference type="ARBA" id="ARBA00022989"/>
    </source>
</evidence>
<dbReference type="PANTHER" id="PTHR22911">
    <property type="entry name" value="ACYL-MALONYL CONDENSING ENZYME-RELATED"/>
    <property type="match status" value="1"/>
</dbReference>
<feature type="transmembrane region" description="Helical" evidence="6">
    <location>
        <begin position="73"/>
        <end position="90"/>
    </location>
</feature>
<name>A0ABT2KGX3_9RHOB</name>
<evidence type="ECO:0000256" key="6">
    <source>
        <dbReference type="SAM" id="Phobius"/>
    </source>
</evidence>
<gene>
    <name evidence="8" type="ORF">CLG85_002745</name>
</gene>
<feature type="transmembrane region" description="Helical" evidence="6">
    <location>
        <begin position="122"/>
        <end position="141"/>
    </location>
</feature>
<dbReference type="Pfam" id="PF00892">
    <property type="entry name" value="EamA"/>
    <property type="match status" value="2"/>
</dbReference>
<comment type="subcellular location">
    <subcellularLocation>
        <location evidence="1">Membrane</location>
        <topology evidence="1">Multi-pass membrane protein</topology>
    </subcellularLocation>
</comment>
<feature type="transmembrane region" description="Helical" evidence="6">
    <location>
        <begin position="201"/>
        <end position="224"/>
    </location>
</feature>
<dbReference type="Proteomes" id="UP000217448">
    <property type="component" value="Unassembled WGS sequence"/>
</dbReference>
<evidence type="ECO:0000256" key="5">
    <source>
        <dbReference type="ARBA" id="ARBA00023136"/>
    </source>
</evidence>
<evidence type="ECO:0000256" key="3">
    <source>
        <dbReference type="ARBA" id="ARBA00022692"/>
    </source>
</evidence>
<comment type="caution">
    <text evidence="8">The sequence shown here is derived from an EMBL/GenBank/DDBJ whole genome shotgun (WGS) entry which is preliminary data.</text>
</comment>
<feature type="transmembrane region" description="Helical" evidence="6">
    <location>
        <begin position="96"/>
        <end position="115"/>
    </location>
</feature>
<feature type="transmembrane region" description="Helical" evidence="6">
    <location>
        <begin position="261"/>
        <end position="279"/>
    </location>
</feature>
<dbReference type="InterPro" id="IPR037185">
    <property type="entry name" value="EmrE-like"/>
</dbReference>
<evidence type="ECO:0000313" key="9">
    <source>
        <dbReference type="Proteomes" id="UP000217448"/>
    </source>
</evidence>
<dbReference type="RefSeq" id="WP_260348403.1">
    <property type="nucleotide sequence ID" value="NZ_NTHN02000003.1"/>
</dbReference>
<evidence type="ECO:0000313" key="8">
    <source>
        <dbReference type="EMBL" id="MCT4369321.1"/>
    </source>
</evidence>
<feature type="domain" description="EamA" evidence="7">
    <location>
        <begin position="5"/>
        <end position="137"/>
    </location>
</feature>
<keyword evidence="5 6" id="KW-0472">Membrane</keyword>
<protein>
    <submittedName>
        <fullName evidence="8">DMT family transporter</fullName>
    </submittedName>
</protein>
<dbReference type="InterPro" id="IPR000620">
    <property type="entry name" value="EamA_dom"/>
</dbReference>
<evidence type="ECO:0000256" key="1">
    <source>
        <dbReference type="ARBA" id="ARBA00004141"/>
    </source>
</evidence>
<feature type="transmembrane region" description="Helical" evidence="6">
    <location>
        <begin position="32"/>
        <end position="52"/>
    </location>
</feature>
<dbReference type="SUPFAM" id="SSF103481">
    <property type="entry name" value="Multidrug resistance efflux transporter EmrE"/>
    <property type="match status" value="2"/>
</dbReference>
<reference evidence="9" key="1">
    <citation type="submission" date="2023-07" db="EMBL/GenBank/DDBJ databases">
        <title>Yangia mangrovi SAOS 153D genome.</title>
        <authorList>
            <person name="Verma A."/>
            <person name="Pal Y."/>
            <person name="Sundharam S."/>
            <person name="Bisht B."/>
            <person name="Srinivasan K."/>
        </authorList>
    </citation>
    <scope>NUCLEOTIDE SEQUENCE [LARGE SCALE GENOMIC DNA]</scope>
    <source>
        <strain evidence="9">SAOS 153D</strain>
    </source>
</reference>